<comment type="cofactor">
    <cofactor evidence="1">
        <name>pyridoxal 5'-phosphate</name>
        <dbReference type="ChEBI" id="CHEBI:597326"/>
    </cofactor>
</comment>
<evidence type="ECO:0000256" key="3">
    <source>
        <dbReference type="ARBA" id="ARBA00022679"/>
    </source>
</evidence>
<evidence type="ECO:0000313" key="6">
    <source>
        <dbReference type="Proteomes" id="UP000019109"/>
    </source>
</evidence>
<evidence type="ECO:0000256" key="1">
    <source>
        <dbReference type="ARBA" id="ARBA00001933"/>
    </source>
</evidence>
<sequence>MKAHGNFFDKVYEKLRIAKAEGKNVLDLSIGDPDLPPPEFATGLFINQMHKEHIYTYPQIYGENTFKETISDWAYRKHGVSVHPEYEVLPLLGVKEGIVHLALGTLGYGDVGAYATPSYPIYRQAIEMSKASSVIIETKPENGYLPDLESLCSNDLRSIKLLYLNYPNNPTGTVLMNLFANR</sequence>
<feature type="domain" description="Aminotransferase class I/classII large" evidence="4">
    <location>
        <begin position="24"/>
        <end position="175"/>
    </location>
</feature>
<keyword evidence="3 5" id="KW-0808">Transferase</keyword>
<dbReference type="InterPro" id="IPR015424">
    <property type="entry name" value="PyrdxlP-dep_Trfase"/>
</dbReference>
<dbReference type="InterPro" id="IPR015422">
    <property type="entry name" value="PyrdxlP-dep_Trfase_small"/>
</dbReference>
<protein>
    <submittedName>
        <fullName evidence="5">LL-diaminopimelate aminotransferase</fullName>
    </submittedName>
</protein>
<dbReference type="AlphaFoldDB" id="W4V406"/>
<dbReference type="GO" id="GO:0008483">
    <property type="term" value="F:transaminase activity"/>
    <property type="evidence" value="ECO:0007669"/>
    <property type="project" value="UniProtKB-KW"/>
</dbReference>
<dbReference type="InterPro" id="IPR004839">
    <property type="entry name" value="Aminotransferase_I/II_large"/>
</dbReference>
<dbReference type="Pfam" id="PF00155">
    <property type="entry name" value="Aminotran_1_2"/>
    <property type="match status" value="1"/>
</dbReference>
<accession>W4V406</accession>
<dbReference type="Gene3D" id="3.90.1150.10">
    <property type="entry name" value="Aspartate Aminotransferase, domain 1"/>
    <property type="match status" value="1"/>
</dbReference>
<dbReference type="SUPFAM" id="SSF53383">
    <property type="entry name" value="PLP-dependent transferases"/>
    <property type="match status" value="1"/>
</dbReference>
<organism evidence="5 6">
    <name type="scientific">Acetivibrio straminisolvens JCM 21531</name>
    <dbReference type="NCBI Taxonomy" id="1294263"/>
    <lineage>
        <taxon>Bacteria</taxon>
        <taxon>Bacillati</taxon>
        <taxon>Bacillota</taxon>
        <taxon>Clostridia</taxon>
        <taxon>Eubacteriales</taxon>
        <taxon>Oscillospiraceae</taxon>
        <taxon>Acetivibrio</taxon>
    </lineage>
</organism>
<keyword evidence="2 5" id="KW-0032">Aminotransferase</keyword>
<gene>
    <name evidence="5" type="ORF">JCM21531_1622</name>
</gene>
<dbReference type="CDD" id="cd00609">
    <property type="entry name" value="AAT_like"/>
    <property type="match status" value="1"/>
</dbReference>
<dbReference type="PANTHER" id="PTHR42832:SF3">
    <property type="entry name" value="L-GLUTAMINE--4-(METHYLSULFANYL)-2-OXOBUTANOATE AMINOTRANSFERASE"/>
    <property type="match status" value="1"/>
</dbReference>
<proteinExistence type="predicted"/>
<name>W4V406_9FIRM</name>
<comment type="caution">
    <text evidence="5">The sequence shown here is derived from an EMBL/GenBank/DDBJ whole genome shotgun (WGS) entry which is preliminary data.</text>
</comment>
<dbReference type="PANTHER" id="PTHR42832">
    <property type="entry name" value="AMINO ACID AMINOTRANSFERASE"/>
    <property type="match status" value="1"/>
</dbReference>
<evidence type="ECO:0000256" key="2">
    <source>
        <dbReference type="ARBA" id="ARBA00022576"/>
    </source>
</evidence>
<keyword evidence="6" id="KW-1185">Reference proteome</keyword>
<dbReference type="STRING" id="1294263.JCM21531_1622"/>
<evidence type="ECO:0000259" key="4">
    <source>
        <dbReference type="Pfam" id="PF00155"/>
    </source>
</evidence>
<dbReference type="EMBL" id="BAVR01000015">
    <property type="protein sequence ID" value="GAE88195.1"/>
    <property type="molecule type" value="Genomic_DNA"/>
</dbReference>
<reference evidence="5" key="1">
    <citation type="journal article" date="2014" name="Genome Announc.">
        <title>Draft Genome Sequence of Clostridium straminisolvens Strain JCM 21531T, Isolated from a Cellulose-Degrading Bacterial Community.</title>
        <authorList>
            <person name="Yuki M."/>
            <person name="Oshima K."/>
            <person name="Suda W."/>
            <person name="Sakamoto M."/>
            <person name="Kitamura K."/>
            <person name="Iida T."/>
            <person name="Hattori M."/>
            <person name="Ohkuma M."/>
        </authorList>
    </citation>
    <scope>NUCLEOTIDE SEQUENCE [LARGE SCALE GENOMIC DNA]</scope>
    <source>
        <strain evidence="5">JCM 21531</strain>
    </source>
</reference>
<evidence type="ECO:0000313" key="5">
    <source>
        <dbReference type="EMBL" id="GAE88195.1"/>
    </source>
</evidence>
<dbReference type="InterPro" id="IPR015421">
    <property type="entry name" value="PyrdxlP-dep_Trfase_major"/>
</dbReference>
<dbReference type="Proteomes" id="UP000019109">
    <property type="component" value="Unassembled WGS sequence"/>
</dbReference>
<dbReference type="Gene3D" id="3.40.640.10">
    <property type="entry name" value="Type I PLP-dependent aspartate aminotransferase-like (Major domain)"/>
    <property type="match status" value="1"/>
</dbReference>
<dbReference type="InterPro" id="IPR050881">
    <property type="entry name" value="LL-DAP_aminotransferase"/>
</dbReference>
<dbReference type="GO" id="GO:0030170">
    <property type="term" value="F:pyridoxal phosphate binding"/>
    <property type="evidence" value="ECO:0007669"/>
    <property type="project" value="InterPro"/>
</dbReference>